<keyword evidence="5" id="KW-0732">Signal</keyword>
<comment type="function">
    <text evidence="1">Is involved in generating a small heat-stable compound (Nod), an acylated oligomer of N-acetylglucosamine, that stimulates mitosis in various plant protoplasts.</text>
</comment>
<gene>
    <name evidence="8" type="ORF">B1812_06280</name>
</gene>
<evidence type="ECO:0000313" key="9">
    <source>
        <dbReference type="Proteomes" id="UP000193978"/>
    </source>
</evidence>
<dbReference type="KEGG" id="mbry:B1812_06280"/>
<evidence type="ECO:0000256" key="6">
    <source>
        <dbReference type="ARBA" id="ARBA00032976"/>
    </source>
</evidence>
<dbReference type="STRING" id="655015.B1812_06280"/>
<dbReference type="Proteomes" id="UP000193978">
    <property type="component" value="Chromosome"/>
</dbReference>
<sequence length="332" mass="36483">MSQANASAVSHAACAKVASVARRALFYALQTEIPVAAKLASIQARRALTILCLHGVAEGQGAYVSMTPALFDDLIAWLKKRFRIIVFADLETFEPGGKPPLILSFDDGYKDFIEIVAPILEKHGVRVNLNVLPGAIESGLPPMNVMLQDFIISAPAALLGETPLPGLPQGADPENRAAACLRASAALKNRSISEQKTMFAELQRSFSRFEGFRPTQMMTLQDVHEISSIHEVGAHSFEHASMALESDHFLREDAHKCRDYFLANLGYAPSIYAFPNGFARSGQAEILREAGYKHLLLVGQDYSRLDARVHPRFGVYARSEFEARARAVGWSR</sequence>
<dbReference type="EMBL" id="CP019948">
    <property type="protein sequence ID" value="ARN80745.1"/>
    <property type="molecule type" value="Genomic_DNA"/>
</dbReference>
<evidence type="ECO:0000313" key="8">
    <source>
        <dbReference type="EMBL" id="ARN80745.1"/>
    </source>
</evidence>
<dbReference type="Gene3D" id="3.20.20.370">
    <property type="entry name" value="Glycoside hydrolase/deacetylase"/>
    <property type="match status" value="1"/>
</dbReference>
<dbReference type="GO" id="GO:0005975">
    <property type="term" value="P:carbohydrate metabolic process"/>
    <property type="evidence" value="ECO:0007669"/>
    <property type="project" value="InterPro"/>
</dbReference>
<dbReference type="Pfam" id="PF01522">
    <property type="entry name" value="Polysacc_deac_1"/>
    <property type="match status" value="1"/>
</dbReference>
<proteinExistence type="inferred from homology"/>
<dbReference type="AlphaFoldDB" id="A0A1W6MT59"/>
<dbReference type="SUPFAM" id="SSF88713">
    <property type="entry name" value="Glycoside hydrolase/deacetylase"/>
    <property type="match status" value="1"/>
</dbReference>
<keyword evidence="9" id="KW-1185">Reference proteome</keyword>
<reference evidence="8 9" key="1">
    <citation type="submission" date="2017-02" db="EMBL/GenBank/DDBJ databases">
        <authorList>
            <person name="Peterson S.W."/>
        </authorList>
    </citation>
    <scope>NUCLEOTIDE SEQUENCE [LARGE SCALE GENOMIC DNA]</scope>
    <source>
        <strain evidence="8 9">S285</strain>
    </source>
</reference>
<evidence type="ECO:0000256" key="4">
    <source>
        <dbReference type="ARBA" id="ARBA00020071"/>
    </source>
</evidence>
<dbReference type="RefSeq" id="WP_085770822.1">
    <property type="nucleotide sequence ID" value="NZ_AP027149.1"/>
</dbReference>
<evidence type="ECO:0000256" key="3">
    <source>
        <dbReference type="ARBA" id="ARBA00010973"/>
    </source>
</evidence>
<evidence type="ECO:0000256" key="2">
    <source>
        <dbReference type="ARBA" id="ARBA00004613"/>
    </source>
</evidence>
<dbReference type="GO" id="GO:0005576">
    <property type="term" value="C:extracellular region"/>
    <property type="evidence" value="ECO:0007669"/>
    <property type="project" value="UniProtKB-SubCell"/>
</dbReference>
<dbReference type="InterPro" id="IPR011330">
    <property type="entry name" value="Glyco_hydro/deAcase_b/a-brl"/>
</dbReference>
<feature type="domain" description="NodB homology" evidence="7">
    <location>
        <begin position="230"/>
        <end position="293"/>
    </location>
</feature>
<evidence type="ECO:0000259" key="7">
    <source>
        <dbReference type="Pfam" id="PF01522"/>
    </source>
</evidence>
<evidence type="ECO:0000256" key="1">
    <source>
        <dbReference type="ARBA" id="ARBA00003236"/>
    </source>
</evidence>
<dbReference type="InterPro" id="IPR002509">
    <property type="entry name" value="NODB_dom"/>
</dbReference>
<evidence type="ECO:0000256" key="5">
    <source>
        <dbReference type="ARBA" id="ARBA00022729"/>
    </source>
</evidence>
<organism evidence="8 9">
    <name type="scientific">Methylocystis bryophila</name>
    <dbReference type="NCBI Taxonomy" id="655015"/>
    <lineage>
        <taxon>Bacteria</taxon>
        <taxon>Pseudomonadati</taxon>
        <taxon>Pseudomonadota</taxon>
        <taxon>Alphaproteobacteria</taxon>
        <taxon>Hyphomicrobiales</taxon>
        <taxon>Methylocystaceae</taxon>
        <taxon>Methylocystis</taxon>
    </lineage>
</organism>
<name>A0A1W6MT59_9HYPH</name>
<protein>
    <recommendedName>
        <fullName evidence="4">Chitooligosaccharide deacetylase</fullName>
    </recommendedName>
    <alternativeName>
        <fullName evidence="6">Nodulation protein B</fullName>
    </alternativeName>
</protein>
<dbReference type="PANTHER" id="PTHR34216:SF3">
    <property type="entry name" value="POLY-BETA-1,6-N-ACETYL-D-GLUCOSAMINE N-DEACETYLASE"/>
    <property type="match status" value="1"/>
</dbReference>
<comment type="similarity">
    <text evidence="3">Belongs to the polysaccharide deacetylase family.</text>
</comment>
<dbReference type="GO" id="GO:0016810">
    <property type="term" value="F:hydrolase activity, acting on carbon-nitrogen (but not peptide) bonds"/>
    <property type="evidence" value="ECO:0007669"/>
    <property type="project" value="InterPro"/>
</dbReference>
<dbReference type="InterPro" id="IPR051398">
    <property type="entry name" value="Polysacch_Deacetylase"/>
</dbReference>
<dbReference type="CDD" id="cd10918">
    <property type="entry name" value="CE4_NodB_like_5s_6s"/>
    <property type="match status" value="1"/>
</dbReference>
<accession>A0A1W6MT59</accession>
<dbReference type="PANTHER" id="PTHR34216">
    <property type="match status" value="1"/>
</dbReference>
<comment type="subcellular location">
    <subcellularLocation>
        <location evidence="2">Secreted</location>
    </subcellularLocation>
</comment>
<dbReference type="OrthoDB" id="9782872at2"/>